<sequence length="431" mass="47014">MRFLHVKTILLAALYLSSHSQTFAAEAEHLFTEQPTVTPELAHSGPWSVGVQTLRVTNPGQLNTTTFQGVNDRSLALEVWYPSSTDSKQSGTPAVYQDVLRSGAAFSLAGNAWRDAPLASDEQSFPLIVMSHGYTGYRSIMFYLGEHLASHGYVVASIDHTDSTNAEIDFAKNPGAGFSSTLFNRSRDQQFVLEAMLENATFKSLINPEQAAVIGYSMGGYGALNTVGGCYDFAPTTLAAMGFPEPAAASLAPLFSSCAAGRTSPDPRWKALVAFSPWGGEQNVHKAESLANLQLPALLVAGDQDDVSGFENGIEKLYKQLGSKNKYLMVYQNARHNIAAHPAPKIAYQSDLDIGHYYEPSWDSESITRINQHMTLAFLDCHVKSDKAACAFLPEREHNVQTKQADGKLSPPWPGFKDRWGAGVRFIRGNQ</sequence>
<keyword evidence="6" id="KW-1185">Reference proteome</keyword>
<dbReference type="PANTHER" id="PTHR10272:SF0">
    <property type="entry name" value="PLATELET-ACTIVATING FACTOR ACETYLHYDROLASE"/>
    <property type="match status" value="1"/>
</dbReference>
<reference evidence="5 6" key="1">
    <citation type="submission" date="2018-06" db="EMBL/GenBank/DDBJ databases">
        <title>Genomic Encyclopedia of Type Strains, Phase IV (KMG-IV): sequencing the most valuable type-strain genomes for metagenomic binning, comparative biology and taxonomic classification.</title>
        <authorList>
            <person name="Goeker M."/>
        </authorList>
    </citation>
    <scope>NUCLEOTIDE SEQUENCE [LARGE SCALE GENOMIC DNA]</scope>
    <source>
        <strain evidence="5 6">DSM 24032</strain>
    </source>
</reference>
<evidence type="ECO:0000313" key="5">
    <source>
        <dbReference type="EMBL" id="RBP52805.1"/>
    </source>
</evidence>
<dbReference type="OrthoDB" id="9814760at2"/>
<evidence type="ECO:0000256" key="1">
    <source>
        <dbReference type="ARBA" id="ARBA00022801"/>
    </source>
</evidence>
<organism evidence="5 6">
    <name type="scientific">Arenicella xantha</name>
    <dbReference type="NCBI Taxonomy" id="644221"/>
    <lineage>
        <taxon>Bacteria</taxon>
        <taxon>Pseudomonadati</taxon>
        <taxon>Pseudomonadota</taxon>
        <taxon>Gammaproteobacteria</taxon>
        <taxon>Arenicellales</taxon>
        <taxon>Arenicellaceae</taxon>
        <taxon>Arenicella</taxon>
    </lineage>
</organism>
<evidence type="ECO:0000256" key="2">
    <source>
        <dbReference type="ARBA" id="ARBA00022963"/>
    </source>
</evidence>
<dbReference type="Gene3D" id="3.40.50.1820">
    <property type="entry name" value="alpha/beta hydrolase"/>
    <property type="match status" value="1"/>
</dbReference>
<feature type="signal peptide" evidence="4">
    <location>
        <begin position="1"/>
        <end position="24"/>
    </location>
</feature>
<evidence type="ECO:0000256" key="4">
    <source>
        <dbReference type="SAM" id="SignalP"/>
    </source>
</evidence>
<dbReference type="RefSeq" id="WP_113952424.1">
    <property type="nucleotide sequence ID" value="NZ_QNRT01000001.1"/>
</dbReference>
<dbReference type="InterPro" id="IPR029058">
    <property type="entry name" value="AB_hydrolase_fold"/>
</dbReference>
<feature type="chain" id="PRO_5017202098" evidence="4">
    <location>
        <begin position="25"/>
        <end position="431"/>
    </location>
</feature>
<dbReference type="SUPFAM" id="SSF53474">
    <property type="entry name" value="alpha/beta-Hydrolases"/>
    <property type="match status" value="1"/>
</dbReference>
<protein>
    <submittedName>
        <fullName evidence="5">Platelet-activating factor acetylhydrolase isoform II</fullName>
    </submittedName>
</protein>
<dbReference type="EMBL" id="QNRT01000001">
    <property type="protein sequence ID" value="RBP52805.1"/>
    <property type="molecule type" value="Genomic_DNA"/>
</dbReference>
<accession>A0A395JQG7</accession>
<dbReference type="PANTHER" id="PTHR10272">
    <property type="entry name" value="PLATELET-ACTIVATING FACTOR ACETYLHYDROLASE"/>
    <property type="match status" value="1"/>
</dbReference>
<dbReference type="AlphaFoldDB" id="A0A395JQG7"/>
<evidence type="ECO:0000256" key="3">
    <source>
        <dbReference type="ARBA" id="ARBA00023098"/>
    </source>
</evidence>
<keyword evidence="1 5" id="KW-0378">Hydrolase</keyword>
<name>A0A395JQG7_9GAMM</name>
<gene>
    <name evidence="5" type="ORF">DFR28_101189</name>
</gene>
<evidence type="ECO:0000313" key="6">
    <source>
        <dbReference type="Proteomes" id="UP000253083"/>
    </source>
</evidence>
<keyword evidence="4" id="KW-0732">Signal</keyword>
<dbReference type="GO" id="GO:0003847">
    <property type="term" value="F:1-alkyl-2-acetylglycerophosphocholine esterase activity"/>
    <property type="evidence" value="ECO:0007669"/>
    <property type="project" value="TreeGrafter"/>
</dbReference>
<proteinExistence type="predicted"/>
<dbReference type="GO" id="GO:0016042">
    <property type="term" value="P:lipid catabolic process"/>
    <property type="evidence" value="ECO:0007669"/>
    <property type="project" value="UniProtKB-KW"/>
</dbReference>
<keyword evidence="2" id="KW-0442">Lipid degradation</keyword>
<keyword evidence="3" id="KW-0443">Lipid metabolism</keyword>
<comment type="caution">
    <text evidence="5">The sequence shown here is derived from an EMBL/GenBank/DDBJ whole genome shotgun (WGS) entry which is preliminary data.</text>
</comment>
<dbReference type="Pfam" id="PF03403">
    <property type="entry name" value="PAF-AH_p_II"/>
    <property type="match status" value="1"/>
</dbReference>
<dbReference type="InParanoid" id="A0A395JQG7"/>
<dbReference type="Proteomes" id="UP000253083">
    <property type="component" value="Unassembled WGS sequence"/>
</dbReference>